<dbReference type="Gene3D" id="3.30.1380.20">
    <property type="entry name" value="Trafficking protein particle complex subunit 3"/>
    <property type="match status" value="1"/>
</dbReference>
<organism evidence="3">
    <name type="scientific">Rhodotorula toruloides</name>
    <name type="common">Yeast</name>
    <name type="synonym">Rhodosporidium toruloides</name>
    <dbReference type="NCBI Taxonomy" id="5286"/>
    <lineage>
        <taxon>Eukaryota</taxon>
        <taxon>Fungi</taxon>
        <taxon>Dikarya</taxon>
        <taxon>Basidiomycota</taxon>
        <taxon>Pucciniomycotina</taxon>
        <taxon>Microbotryomycetes</taxon>
        <taxon>Sporidiobolales</taxon>
        <taxon>Sporidiobolaceae</taxon>
        <taxon>Rhodotorula</taxon>
    </lineage>
</organism>
<gene>
    <name evidence="3" type="ORF">RHTO0S_27e01112g</name>
</gene>
<accession>A0A061BHN8</accession>
<comment type="similarity">
    <text evidence="1">Belongs to the TRAPP small subunits family. BET3 subfamily.</text>
</comment>
<evidence type="ECO:0000313" key="3">
    <source>
        <dbReference type="EMBL" id="CDR49506.1"/>
    </source>
</evidence>
<dbReference type="GO" id="GO:0030008">
    <property type="term" value="C:TRAPP complex"/>
    <property type="evidence" value="ECO:0007669"/>
    <property type="project" value="TreeGrafter"/>
</dbReference>
<dbReference type="GO" id="GO:0005801">
    <property type="term" value="C:cis-Golgi network"/>
    <property type="evidence" value="ECO:0007669"/>
    <property type="project" value="TreeGrafter"/>
</dbReference>
<sequence length="287" mass="30841">MCKPELQALLSSTGTPTANRSSSSLITPPLLALADPPQHTVDARLVEFFVQETIRMLIDSTKAASERRKREHDSIEAELASLGLSGSGNGAKGKNKADGAEPAKEDEDEVVDEEVRKKLEGLGFKVGWATAERLTRDRPRFPSIPTPTATSLSPSLPYTPPPTTPDPLEAIKFVCKDVWVSVFDKQVDNLRTNHRGVWVVLDTSLRGLRGVSVPPRREGAGAAGKKGETEEEKQLRRWVGLTLSFPSGLIRGALSALGISSTVTGESSGLPQATFQIRTVGRPGQVG</sequence>
<dbReference type="CDD" id="cd14944">
    <property type="entry name" value="TRAPPC6A_Trs33"/>
    <property type="match status" value="1"/>
</dbReference>
<feature type="compositionally biased region" description="Basic and acidic residues" evidence="2">
    <location>
        <begin position="215"/>
        <end position="233"/>
    </location>
</feature>
<feature type="region of interest" description="Disordered" evidence="2">
    <location>
        <begin position="137"/>
        <end position="162"/>
    </location>
</feature>
<dbReference type="PANTHER" id="PTHR12817">
    <property type="entry name" value="TRAFFICKING PROTEIN PARTICLE COMPLEX SUBUNIT 6B"/>
    <property type="match status" value="1"/>
</dbReference>
<feature type="region of interest" description="Disordered" evidence="2">
    <location>
        <begin position="212"/>
        <end position="233"/>
    </location>
</feature>
<dbReference type="OrthoDB" id="941624at2759"/>
<feature type="compositionally biased region" description="Low complexity" evidence="2">
    <location>
        <begin position="146"/>
        <end position="156"/>
    </location>
</feature>
<evidence type="ECO:0000256" key="2">
    <source>
        <dbReference type="SAM" id="MobiDB-lite"/>
    </source>
</evidence>
<evidence type="ECO:0000256" key="1">
    <source>
        <dbReference type="ARBA" id="ARBA00006218"/>
    </source>
</evidence>
<dbReference type="GO" id="GO:0005802">
    <property type="term" value="C:trans-Golgi network"/>
    <property type="evidence" value="ECO:0007669"/>
    <property type="project" value="TreeGrafter"/>
</dbReference>
<dbReference type="GO" id="GO:0006888">
    <property type="term" value="P:endoplasmic reticulum to Golgi vesicle-mediated transport"/>
    <property type="evidence" value="ECO:0007669"/>
    <property type="project" value="TreeGrafter"/>
</dbReference>
<dbReference type="SUPFAM" id="SSF111126">
    <property type="entry name" value="Ligand-binding domain in the NO signalling and Golgi transport"/>
    <property type="match status" value="1"/>
</dbReference>
<dbReference type="InterPro" id="IPR024096">
    <property type="entry name" value="NO_sig/Golgi_transp_ligand-bd"/>
</dbReference>
<name>A0A061BHN8_RHOTO</name>
<feature type="region of interest" description="Disordered" evidence="2">
    <location>
        <begin position="79"/>
        <end position="111"/>
    </location>
</feature>
<dbReference type="InterPro" id="IPR037992">
    <property type="entry name" value="TRAPPC6/Trs33"/>
</dbReference>
<dbReference type="InterPro" id="IPR007194">
    <property type="entry name" value="TRAPP_component"/>
</dbReference>
<dbReference type="PANTHER" id="PTHR12817:SF0">
    <property type="entry name" value="GEO08327P1"/>
    <property type="match status" value="1"/>
</dbReference>
<protein>
    <submittedName>
        <fullName evidence="3">RHTO0S27e01112g1_1</fullName>
    </submittedName>
</protein>
<dbReference type="Pfam" id="PF04051">
    <property type="entry name" value="TRAPP"/>
    <property type="match status" value="1"/>
</dbReference>
<dbReference type="AlphaFoldDB" id="A0A061BHN8"/>
<dbReference type="EMBL" id="LK052962">
    <property type="protein sequence ID" value="CDR49506.1"/>
    <property type="molecule type" value="Genomic_DNA"/>
</dbReference>
<reference evidence="3" key="1">
    <citation type="journal article" date="2014" name="Genome Announc.">
        <title>Draft genome sequence of Rhodosporidium toruloides CECT1137, an oleaginous yeast of biotechnological interest.</title>
        <authorList>
            <person name="Morin N."/>
            <person name="Calcas X."/>
            <person name="Devillers H."/>
            <person name="Durrens P."/>
            <person name="Sherman D.J."/>
            <person name="Nicaud J.-M."/>
            <person name="Neuveglise C."/>
        </authorList>
    </citation>
    <scope>NUCLEOTIDE SEQUENCE</scope>
    <source>
        <strain evidence="3">CECT1137</strain>
    </source>
</reference>
<proteinExistence type="inferred from homology"/>